<protein>
    <submittedName>
        <fullName evidence="2">Uncharacterized protein</fullName>
    </submittedName>
</protein>
<organism evidence="2 3">
    <name type="scientific">Companilactobacillus kimchiensis</name>
    <dbReference type="NCBI Taxonomy" id="993692"/>
    <lineage>
        <taxon>Bacteria</taxon>
        <taxon>Bacillati</taxon>
        <taxon>Bacillota</taxon>
        <taxon>Bacilli</taxon>
        <taxon>Lactobacillales</taxon>
        <taxon>Lactobacillaceae</taxon>
        <taxon>Companilactobacillus</taxon>
    </lineage>
</organism>
<dbReference type="AlphaFoldDB" id="A0A0R2LBU4"/>
<keyword evidence="1" id="KW-1133">Transmembrane helix</keyword>
<reference evidence="2 3" key="1">
    <citation type="journal article" date="2015" name="Genome Announc.">
        <title>Expanding the biotechnology potential of lactobacilli through comparative genomics of 213 strains and associated genera.</title>
        <authorList>
            <person name="Sun Z."/>
            <person name="Harris H.M."/>
            <person name="McCann A."/>
            <person name="Guo C."/>
            <person name="Argimon S."/>
            <person name="Zhang W."/>
            <person name="Yang X."/>
            <person name="Jeffery I.B."/>
            <person name="Cooney J.C."/>
            <person name="Kagawa T.F."/>
            <person name="Liu W."/>
            <person name="Song Y."/>
            <person name="Salvetti E."/>
            <person name="Wrobel A."/>
            <person name="Rasinkangas P."/>
            <person name="Parkhill J."/>
            <person name="Rea M.C."/>
            <person name="O'Sullivan O."/>
            <person name="Ritari J."/>
            <person name="Douillard F.P."/>
            <person name="Paul Ross R."/>
            <person name="Yang R."/>
            <person name="Briner A.E."/>
            <person name="Felis G.E."/>
            <person name="de Vos W.M."/>
            <person name="Barrangou R."/>
            <person name="Klaenhammer T.R."/>
            <person name="Caufield P.W."/>
            <person name="Cui Y."/>
            <person name="Zhang H."/>
            <person name="O'Toole P.W."/>
        </authorList>
    </citation>
    <scope>NUCLEOTIDE SEQUENCE [LARGE SCALE GENOMIC DNA]</scope>
    <source>
        <strain evidence="2 3">DSM 24716</strain>
    </source>
</reference>
<keyword evidence="1" id="KW-0472">Membrane</keyword>
<dbReference type="Proteomes" id="UP000051006">
    <property type="component" value="Unassembled WGS sequence"/>
</dbReference>
<evidence type="ECO:0000313" key="3">
    <source>
        <dbReference type="Proteomes" id="UP000051006"/>
    </source>
</evidence>
<evidence type="ECO:0000313" key="2">
    <source>
        <dbReference type="EMBL" id="KRN99406.1"/>
    </source>
</evidence>
<keyword evidence="1" id="KW-0812">Transmembrane</keyword>
<dbReference type="RefSeq" id="WP_057880638.1">
    <property type="nucleotide sequence ID" value="NZ_JQCF01000009.1"/>
</dbReference>
<dbReference type="PATRIC" id="fig|993692.3.peg.2579"/>
<feature type="transmembrane region" description="Helical" evidence="1">
    <location>
        <begin position="12"/>
        <end position="29"/>
    </location>
</feature>
<keyword evidence="3" id="KW-1185">Reference proteome</keyword>
<dbReference type="EMBL" id="JQCF01000009">
    <property type="protein sequence ID" value="KRN99406.1"/>
    <property type="molecule type" value="Genomic_DNA"/>
</dbReference>
<sequence length="59" mass="6586">MAMKINKKFYKRFGFWVGLSLVYEAIGIFKGPVVSINAVINIISLVLGLGAIYFALFDK</sequence>
<accession>A0A0R2LBU4</accession>
<comment type="caution">
    <text evidence="2">The sequence shown here is derived from an EMBL/GenBank/DDBJ whole genome shotgun (WGS) entry which is preliminary data.</text>
</comment>
<gene>
    <name evidence="2" type="ORF">IV57_GL002530</name>
</gene>
<feature type="transmembrane region" description="Helical" evidence="1">
    <location>
        <begin position="35"/>
        <end position="56"/>
    </location>
</feature>
<name>A0A0R2LBU4_9LACO</name>
<dbReference type="OrthoDB" id="9966492at2"/>
<proteinExistence type="predicted"/>
<evidence type="ECO:0000256" key="1">
    <source>
        <dbReference type="SAM" id="Phobius"/>
    </source>
</evidence>